<keyword evidence="4" id="KW-0560">Oxidoreductase</keyword>
<dbReference type="Gene3D" id="3.50.50.60">
    <property type="entry name" value="FAD/NAD(P)-binding domain"/>
    <property type="match status" value="1"/>
</dbReference>
<evidence type="ECO:0000313" key="7">
    <source>
        <dbReference type="EMBL" id="KAF9630973.1"/>
    </source>
</evidence>
<evidence type="ECO:0000256" key="4">
    <source>
        <dbReference type="ARBA" id="ARBA00023002"/>
    </source>
</evidence>
<dbReference type="InterPro" id="IPR036188">
    <property type="entry name" value="FAD/NAD-bd_sf"/>
</dbReference>
<comment type="caution">
    <text evidence="7">The sequence shown here is derived from an EMBL/GenBank/DDBJ whole genome shotgun (WGS) entry which is preliminary data.</text>
</comment>
<dbReference type="EMBL" id="MDYX01000047">
    <property type="protein sequence ID" value="KAF9630973.1"/>
    <property type="molecule type" value="Genomic_DNA"/>
</dbReference>
<evidence type="ECO:0000259" key="6">
    <source>
        <dbReference type="Pfam" id="PF01494"/>
    </source>
</evidence>
<dbReference type="InterPro" id="IPR002938">
    <property type="entry name" value="FAD-bd"/>
</dbReference>
<dbReference type="AlphaFoldDB" id="A0A8H7ISZ2"/>
<name>A0A8H7ISZ2_9PEZI</name>
<evidence type="ECO:0000256" key="1">
    <source>
        <dbReference type="ARBA" id="ARBA00007992"/>
    </source>
</evidence>
<dbReference type="PANTHER" id="PTHR13789:SF261">
    <property type="entry name" value="HYDROXYLASE, PUTATIVE (AFU_ORTHOLOGUE AFUA_7G00590)-RELATED"/>
    <property type="match status" value="1"/>
</dbReference>
<dbReference type="PANTHER" id="PTHR13789">
    <property type="entry name" value="MONOOXYGENASE"/>
    <property type="match status" value="1"/>
</dbReference>
<sequence>MVSQPLNVLIVGGGIGGLTTGIGLRRQGHHVEIFEKSDLTRENGAGITLSPNCTTLLKRFDVDLKSAGGTELRKGCFISPTGEVLFEADYEKVKNATQADYFCIRRVDLHNELRRKATAADGKGPPVQLSTGCTVSQVDCDRGIVTLADGEQKYGDVVVVADGSHSKIRKDVTGCEIQPIHTEKSCYRCFVSIADIKSDPETARLVEASGTMTEIIGDDRRITFYPCSNESMYVGAFLPTSEVGPTQEGKGWGRSGNKADLLASFSDFPLPMRQLLAKAPEHGIKVWDLFDCPEIEEWTKGRAALIGDAAHPFLPYMGQGGAM</sequence>
<dbReference type="InterPro" id="IPR050493">
    <property type="entry name" value="FAD-dep_Monooxygenase_BioMet"/>
</dbReference>
<dbReference type="Pfam" id="PF01494">
    <property type="entry name" value="FAD_binding_3"/>
    <property type="match status" value="1"/>
</dbReference>
<gene>
    <name evidence="7" type="ORF">BFW01_g1845</name>
</gene>
<reference evidence="7" key="2">
    <citation type="journal article" date="2018" name="DNA Res.">
        <title>Comparative genome and transcriptome analyses reveal adaptations to opportunistic infections in woody plant degrading pathogens of Botryosphaeriaceae.</title>
        <authorList>
            <person name="Yan J.Y."/>
            <person name="Zhao W.S."/>
            <person name="Chen Z."/>
            <person name="Xing Q.K."/>
            <person name="Zhang W."/>
            <person name="Chethana K.W.T."/>
            <person name="Xue M.F."/>
            <person name="Xu J.P."/>
            <person name="Phillips A.J.L."/>
            <person name="Wang Y."/>
            <person name="Liu J.H."/>
            <person name="Liu M."/>
            <person name="Zhou Y."/>
            <person name="Jayawardena R.S."/>
            <person name="Manawasinghe I.S."/>
            <person name="Huang J.B."/>
            <person name="Qiao G.H."/>
            <person name="Fu C.Y."/>
            <person name="Guo F.F."/>
            <person name="Dissanayake A.J."/>
            <person name="Peng Y.L."/>
            <person name="Hyde K.D."/>
            <person name="Li X.H."/>
        </authorList>
    </citation>
    <scope>NUCLEOTIDE SEQUENCE</scope>
    <source>
        <strain evidence="7">CSS-01s</strain>
    </source>
</reference>
<proteinExistence type="inferred from homology"/>
<dbReference type="GO" id="GO:0071949">
    <property type="term" value="F:FAD binding"/>
    <property type="evidence" value="ECO:0007669"/>
    <property type="project" value="InterPro"/>
</dbReference>
<keyword evidence="3" id="KW-0274">FAD</keyword>
<protein>
    <submittedName>
        <fullName evidence="7">Fad binding domain protein</fullName>
    </submittedName>
</protein>
<dbReference type="GO" id="GO:0004497">
    <property type="term" value="F:monooxygenase activity"/>
    <property type="evidence" value="ECO:0007669"/>
    <property type="project" value="UniProtKB-KW"/>
</dbReference>
<evidence type="ECO:0000256" key="5">
    <source>
        <dbReference type="ARBA" id="ARBA00023033"/>
    </source>
</evidence>
<accession>A0A8H7ISZ2</accession>
<dbReference type="SUPFAM" id="SSF51905">
    <property type="entry name" value="FAD/NAD(P)-binding domain"/>
    <property type="match status" value="1"/>
</dbReference>
<dbReference type="PRINTS" id="PR00420">
    <property type="entry name" value="RNGMNOXGNASE"/>
</dbReference>
<feature type="domain" description="FAD-binding" evidence="6">
    <location>
        <begin position="7"/>
        <end position="320"/>
    </location>
</feature>
<reference evidence="7" key="1">
    <citation type="submission" date="2016-08" db="EMBL/GenBank/DDBJ databases">
        <authorList>
            <person name="Yan J."/>
        </authorList>
    </citation>
    <scope>NUCLEOTIDE SEQUENCE</scope>
    <source>
        <strain evidence="7">CSS-01s</strain>
    </source>
</reference>
<evidence type="ECO:0000256" key="3">
    <source>
        <dbReference type="ARBA" id="ARBA00022827"/>
    </source>
</evidence>
<evidence type="ECO:0000256" key="2">
    <source>
        <dbReference type="ARBA" id="ARBA00022630"/>
    </source>
</evidence>
<keyword evidence="2" id="KW-0285">Flavoprotein</keyword>
<evidence type="ECO:0000313" key="8">
    <source>
        <dbReference type="Proteomes" id="UP000627934"/>
    </source>
</evidence>
<organism evidence="7 8">
    <name type="scientific">Lasiodiplodia theobromae</name>
    <dbReference type="NCBI Taxonomy" id="45133"/>
    <lineage>
        <taxon>Eukaryota</taxon>
        <taxon>Fungi</taxon>
        <taxon>Dikarya</taxon>
        <taxon>Ascomycota</taxon>
        <taxon>Pezizomycotina</taxon>
        <taxon>Dothideomycetes</taxon>
        <taxon>Dothideomycetes incertae sedis</taxon>
        <taxon>Botryosphaeriales</taxon>
        <taxon>Botryosphaeriaceae</taxon>
        <taxon>Lasiodiplodia</taxon>
    </lineage>
</organism>
<dbReference type="Proteomes" id="UP000627934">
    <property type="component" value="Unassembled WGS sequence"/>
</dbReference>
<comment type="similarity">
    <text evidence="1">Belongs to the paxM FAD-dependent monooxygenase family.</text>
</comment>
<keyword evidence="5" id="KW-0503">Monooxygenase</keyword>
<dbReference type="SUPFAM" id="SSF54373">
    <property type="entry name" value="FAD-linked reductases, C-terminal domain"/>
    <property type="match status" value="1"/>
</dbReference>